<proteinExistence type="predicted"/>
<keyword evidence="1" id="KW-1133">Transmembrane helix</keyword>
<dbReference type="Gene3D" id="1.20.144.10">
    <property type="entry name" value="Phosphatidic acid phosphatase type 2/haloperoxidase"/>
    <property type="match status" value="1"/>
</dbReference>
<feature type="transmembrane region" description="Helical" evidence="1">
    <location>
        <begin position="135"/>
        <end position="154"/>
    </location>
</feature>
<dbReference type="Pfam" id="PF01569">
    <property type="entry name" value="PAP2"/>
    <property type="match status" value="1"/>
</dbReference>
<keyword evidence="1" id="KW-0812">Transmembrane</keyword>
<keyword evidence="4" id="KW-1185">Reference proteome</keyword>
<dbReference type="SMART" id="SM00014">
    <property type="entry name" value="acidPPc"/>
    <property type="match status" value="1"/>
</dbReference>
<dbReference type="SUPFAM" id="SSF48317">
    <property type="entry name" value="Acid phosphatase/Vanadium-dependent haloperoxidase"/>
    <property type="match status" value="1"/>
</dbReference>
<feature type="transmembrane region" description="Helical" evidence="1">
    <location>
        <begin position="108"/>
        <end position="128"/>
    </location>
</feature>
<evidence type="ECO:0000256" key="1">
    <source>
        <dbReference type="SAM" id="Phobius"/>
    </source>
</evidence>
<organism evidence="3 4">
    <name type="scientific">Candidatus Dehalogenimonas loeffleri</name>
    <dbReference type="NCBI Taxonomy" id="3127115"/>
    <lineage>
        <taxon>Bacteria</taxon>
        <taxon>Bacillati</taxon>
        <taxon>Chloroflexota</taxon>
        <taxon>Dehalococcoidia</taxon>
        <taxon>Dehalococcoidales</taxon>
        <taxon>Dehalococcoidaceae</taxon>
        <taxon>Dehalogenimonas</taxon>
    </lineage>
</organism>
<name>A0ABZ2J7L5_9CHLR</name>
<reference evidence="3 4" key="1">
    <citation type="submission" date="2024-03" db="EMBL/GenBank/DDBJ databases">
        <title>A Dehalogenimonas Isolated from Estuarine Sediments Dihaloeliminates Chlorinated Alkanes.</title>
        <authorList>
            <person name="Yang Y."/>
            <person name="Wang H."/>
        </authorList>
    </citation>
    <scope>NUCLEOTIDE SEQUENCE [LARGE SCALE GENOMIC DNA]</scope>
    <source>
        <strain evidence="3 4">W</strain>
    </source>
</reference>
<gene>
    <name evidence="3" type="ORF">V8247_07730</name>
</gene>
<dbReference type="Proteomes" id="UP001375370">
    <property type="component" value="Chromosome"/>
</dbReference>
<evidence type="ECO:0000259" key="2">
    <source>
        <dbReference type="SMART" id="SM00014"/>
    </source>
</evidence>
<feature type="transmembrane region" description="Helical" evidence="1">
    <location>
        <begin position="65"/>
        <end position="88"/>
    </location>
</feature>
<protein>
    <submittedName>
        <fullName evidence="3">Phosphatase PAP2 family protein</fullName>
    </submittedName>
</protein>
<feature type="transmembrane region" description="Helical" evidence="1">
    <location>
        <begin position="36"/>
        <end position="53"/>
    </location>
</feature>
<dbReference type="InterPro" id="IPR000326">
    <property type="entry name" value="PAP2/HPO"/>
</dbReference>
<accession>A0ABZ2J7L5</accession>
<feature type="domain" description="Phosphatidic acid phosphatase type 2/haloperoxidase" evidence="2">
    <location>
        <begin position="65"/>
        <end position="173"/>
    </location>
</feature>
<keyword evidence="1" id="KW-0472">Membrane</keyword>
<dbReference type="InterPro" id="IPR036938">
    <property type="entry name" value="PAP2/HPO_sf"/>
</dbReference>
<dbReference type="EMBL" id="CP146612">
    <property type="protein sequence ID" value="WWX25141.1"/>
    <property type="molecule type" value="Genomic_DNA"/>
</dbReference>
<evidence type="ECO:0000313" key="4">
    <source>
        <dbReference type="Proteomes" id="UP001375370"/>
    </source>
</evidence>
<sequence length="196" mass="21732">MENLIHFDQAVVQAINSLVGYIRILDELFKGLANDYFLLISTNLGLVFLWLSASEPRQRLTNQKLTLQAMAALGIGTGLVSLLNLVIFRPRPFDELPINVLLYQPTDSSFPANSAAILFAVAAAVWLGNRKAGNFFFLIAGVHSFARIYAGMYYPLDIISGAGIGILAALATRWLFHLLSFFINWLLAVLRQVFLV</sequence>
<evidence type="ECO:0000313" key="3">
    <source>
        <dbReference type="EMBL" id="WWX25141.1"/>
    </source>
</evidence>
<dbReference type="RefSeq" id="WP_338737281.1">
    <property type="nucleotide sequence ID" value="NZ_CP146612.1"/>
</dbReference>
<feature type="transmembrane region" description="Helical" evidence="1">
    <location>
        <begin position="174"/>
        <end position="194"/>
    </location>
</feature>